<dbReference type="PROSITE" id="PS50985">
    <property type="entry name" value="GRAS"/>
    <property type="match status" value="1"/>
</dbReference>
<keyword evidence="1" id="KW-0805">Transcription regulation</keyword>
<evidence type="ECO:0000256" key="3">
    <source>
        <dbReference type="PROSITE-ProRule" id="PRU01191"/>
    </source>
</evidence>
<comment type="similarity">
    <text evidence="3">Belongs to the GRAS family.</text>
</comment>
<feature type="compositionally biased region" description="Low complexity" evidence="4">
    <location>
        <begin position="226"/>
        <end position="266"/>
    </location>
</feature>
<organism evidence="5 6">
    <name type="scientific">Lithospermum erythrorhizon</name>
    <name type="common">Purple gromwell</name>
    <name type="synonym">Lithospermum officinale var. erythrorhizon</name>
    <dbReference type="NCBI Taxonomy" id="34254"/>
    <lineage>
        <taxon>Eukaryota</taxon>
        <taxon>Viridiplantae</taxon>
        <taxon>Streptophyta</taxon>
        <taxon>Embryophyta</taxon>
        <taxon>Tracheophyta</taxon>
        <taxon>Spermatophyta</taxon>
        <taxon>Magnoliopsida</taxon>
        <taxon>eudicotyledons</taxon>
        <taxon>Gunneridae</taxon>
        <taxon>Pentapetalae</taxon>
        <taxon>asterids</taxon>
        <taxon>lamiids</taxon>
        <taxon>Boraginales</taxon>
        <taxon>Boraginaceae</taxon>
        <taxon>Boraginoideae</taxon>
        <taxon>Lithospermeae</taxon>
        <taxon>Lithospermum</taxon>
    </lineage>
</organism>
<sequence length="637" mass="70586">MSEFYSPGGIVSGRSINTTTPQMQFRQSLAGVLPDPAAQLLQRRPDLGGKRSLAEFQQQQQQSLGIYLRNVKQRMYQQTSSPINLSPVSSVSSLSNTSSNMNPHYGFPIMNPNNFNGMLQNSTNHINNFVVNQSSISNVPFQNFVQNKDSCINMSVPNSSSTVANQESDTKMMNMLQELEKELLDDEDQGVEEISGVINSEWSETFQNLMVKHSSVNEPNPTKWRNLNQQQPQPQQLLQNHPISLSPTSSTSSTSSTSASPTSSSPKQMIIDIASSISESKADVALELLKRLSQMANFKGTPEQRLTAYMVSSLRQRVDSTTSSVPSSGLYSQEHTISTHKLYDNSPCFKLGFMAANLAILEATMDDNFTNKLHVIDFDIGQGGQYVHLLHAFAGKKDHKPLFLKITTFLDFFNRGEEGRLKVVGDTLKALASKIGISLVFNVMSLKVNDLSREKLGLEDDEALAVNLAFKLYKLPDESVTTENLRDEVLRRVKRLSPRVVTVVEQEMNCNTASFGARVSEVFGYYTALFESLEAAVSRESPDRVRIEEGLGRKMANSIACEGSDRVERCEVFGKWRARMGMAGFRAKPMSQLVADSLRAKLGAMTRGNRGFTVSEQSGGICFGWMGRSLTIASAWH</sequence>
<evidence type="ECO:0000256" key="2">
    <source>
        <dbReference type="ARBA" id="ARBA00023163"/>
    </source>
</evidence>
<dbReference type="AlphaFoldDB" id="A0AAV3QXA9"/>
<evidence type="ECO:0008006" key="7">
    <source>
        <dbReference type="Google" id="ProtNLM"/>
    </source>
</evidence>
<dbReference type="EMBL" id="BAABME010005831">
    <property type="protein sequence ID" value="GAA0166722.1"/>
    <property type="molecule type" value="Genomic_DNA"/>
</dbReference>
<dbReference type="PANTHER" id="PTHR31636">
    <property type="entry name" value="OSJNBA0084A10.13 PROTEIN-RELATED"/>
    <property type="match status" value="1"/>
</dbReference>
<comment type="caution">
    <text evidence="5">The sequence shown here is derived from an EMBL/GenBank/DDBJ whole genome shotgun (WGS) entry which is preliminary data.</text>
</comment>
<proteinExistence type="inferred from homology"/>
<evidence type="ECO:0000313" key="5">
    <source>
        <dbReference type="EMBL" id="GAA0166722.1"/>
    </source>
</evidence>
<name>A0AAV3QXA9_LITER</name>
<feature type="short sequence motif" description="VHIID" evidence="3">
    <location>
        <begin position="373"/>
        <end position="377"/>
    </location>
</feature>
<reference evidence="5 6" key="1">
    <citation type="submission" date="2024-01" db="EMBL/GenBank/DDBJ databases">
        <title>The complete chloroplast genome sequence of Lithospermum erythrorhizon: insights into the phylogenetic relationship among Boraginaceae species and the maternal lineages of purple gromwells.</title>
        <authorList>
            <person name="Okada T."/>
            <person name="Watanabe K."/>
        </authorList>
    </citation>
    <scope>NUCLEOTIDE SEQUENCE [LARGE SCALE GENOMIC DNA]</scope>
</reference>
<accession>A0AAV3QXA9</accession>
<feature type="compositionally biased region" description="Polar residues" evidence="4">
    <location>
        <begin position="215"/>
        <end position="225"/>
    </location>
</feature>
<dbReference type="Proteomes" id="UP001454036">
    <property type="component" value="Unassembled WGS sequence"/>
</dbReference>
<feature type="region of interest" description="Leucine repeat II (LRII)" evidence="3">
    <location>
        <begin position="423"/>
        <end position="455"/>
    </location>
</feature>
<dbReference type="InterPro" id="IPR005202">
    <property type="entry name" value="TF_GRAS"/>
</dbReference>
<keyword evidence="2" id="KW-0804">Transcription</keyword>
<protein>
    <recommendedName>
        <fullName evidence="7">Scarecrow-like protein 8</fullName>
    </recommendedName>
</protein>
<keyword evidence="6" id="KW-1185">Reference proteome</keyword>
<evidence type="ECO:0000256" key="1">
    <source>
        <dbReference type="ARBA" id="ARBA00023015"/>
    </source>
</evidence>
<feature type="region of interest" description="Disordered" evidence="4">
    <location>
        <begin position="215"/>
        <end position="267"/>
    </location>
</feature>
<dbReference type="Pfam" id="PF03514">
    <property type="entry name" value="GRAS"/>
    <property type="match status" value="1"/>
</dbReference>
<feature type="region of interest" description="SAW" evidence="3">
    <location>
        <begin position="560"/>
        <end position="637"/>
    </location>
</feature>
<comment type="caution">
    <text evidence="3">Lacks conserved residue(s) required for the propagation of feature annotation.</text>
</comment>
<gene>
    <name evidence="5" type="ORF">LIER_21814</name>
</gene>
<evidence type="ECO:0000313" key="6">
    <source>
        <dbReference type="Proteomes" id="UP001454036"/>
    </source>
</evidence>
<evidence type="ECO:0000256" key="4">
    <source>
        <dbReference type="SAM" id="MobiDB-lite"/>
    </source>
</evidence>